<keyword evidence="3" id="KW-0813">Transport</keyword>
<evidence type="ECO:0000256" key="1">
    <source>
        <dbReference type="ARBA" id="ARBA00004177"/>
    </source>
</evidence>
<evidence type="ECO:0000256" key="3">
    <source>
        <dbReference type="ARBA" id="ARBA00022448"/>
    </source>
</evidence>
<dbReference type="GO" id="GO:0015031">
    <property type="term" value="P:protein transport"/>
    <property type="evidence" value="ECO:0007669"/>
    <property type="project" value="UniProtKB-KW"/>
</dbReference>
<dbReference type="GO" id="GO:0032456">
    <property type="term" value="P:endocytic recycling"/>
    <property type="evidence" value="ECO:0007669"/>
    <property type="project" value="InterPro"/>
</dbReference>
<dbReference type="EMBL" id="JRES01001197">
    <property type="protein sequence ID" value="KNC24652.1"/>
    <property type="molecule type" value="Genomic_DNA"/>
</dbReference>
<dbReference type="PANTHER" id="PTHR13673">
    <property type="entry name" value="ESOPHAGEAL CANCER ASSOCIATED PROTEIN"/>
    <property type="match status" value="1"/>
</dbReference>
<evidence type="ECO:0000256" key="2">
    <source>
        <dbReference type="ARBA" id="ARBA00010704"/>
    </source>
</evidence>
<keyword evidence="7" id="KW-1185">Reference proteome</keyword>
<dbReference type="GO" id="GO:0005768">
    <property type="term" value="C:endosome"/>
    <property type="evidence" value="ECO:0007669"/>
    <property type="project" value="UniProtKB-SubCell"/>
</dbReference>
<keyword evidence="4" id="KW-0967">Endosome</keyword>
<comment type="similarity">
    <text evidence="2">Belongs to the VPS35L family.</text>
</comment>
<dbReference type="PANTHER" id="PTHR13673:SF0">
    <property type="entry name" value="VPS35 ENDOSOMAL PROTEIN-SORTING FACTOR-LIKE"/>
    <property type="match status" value="1"/>
</dbReference>
<sequence>MASDWVCVPRLYEVTKNQLQSYQTYEHPLKLPTVTMVESKGTRPSSMGSNTSSRSSSMSILAEPLLKTLDGIDPLTQFAKQEEELMDPLSQMASEYESFKKIKANKREKDILADESLNWNSKRLTILNKFTTSEKLSISTSFLTTSTQTHPGTDATFHQTVKVQTVVSDKVRFRLEQLDDFEDGSMRHMMDLTQQEYIQRIEQLNQELVQSWHNDQRVKALKIAIQCSKILADTSVLPFYPSQFVLITDILDIFGKLVYERLKQKTLSGPDSMRAVNVASARDTCLNWFFKIASIRELLPRLYVEIAILKCYEFLNESYDDALQRLTQMIRGIGDPLVATYARCYLVRVGVLVTTNKSYIQNNFKDFLSVYQTAFSGAIRSELNRQRVDMSVYLSLYGPALNFILQALVHKNNLYTEDILKDVQNIKNNGTILMAILQAFQPEFIASNAFDFVNVLTSSNTEGISKSQLFKALGSSMSSCNPLFEQRNAFLVESFKTINTFTDPSEYITCVESWAQFIASNFPVTELNRFLGEIHSRIAATKVGEKHHQQLRNILDKVLQHQKNIELLLVQENFLPFLDLFQKESSKVEAGKYILDIYKRNGKEFTYDAVVINALMYVGKILNDSVNALTVEDERRQISQLICHFIRKVYYGRDFEKQLSFYVEARGSFSNLDAVYNTLVQSVNKLAMETCQIVQNQHSRKTQGFVKACIAFCFITIPSITSVQQQMDLYLLTGQVALVNQCLGQADACFEEALNLVAQLPNSIEIDGKTKCMDSYLVSYLSNMLATLVLVPDSPERGVLYLLNLLLEVVQKYPFALNTAGPTQIYLNALDMLYVQNLEEFPYHIPQVVSNDELYGHDPKFLAEVNNICRFVVEEILRQLSILGSSQQFKLQATLSLELFLRIVRYADLSKEQTFQLALNLWFLATKHESHLEPKYMPRILKSLEDLYKLLKDTKSKDANYLKELLLRLHGK</sequence>
<dbReference type="AlphaFoldDB" id="A0A0L0BX77"/>
<accession>A0A0L0BX77</accession>
<dbReference type="STRING" id="7375.A0A0L0BX77"/>
<gene>
    <name evidence="6" type="ORF">FF38_13562</name>
</gene>
<proteinExistence type="inferred from homology"/>
<dbReference type="InterPro" id="IPR029705">
    <property type="entry name" value="VPS35L"/>
</dbReference>
<organism evidence="6 7">
    <name type="scientific">Lucilia cuprina</name>
    <name type="common">Green bottle fly</name>
    <name type="synonym">Australian sheep blowfly</name>
    <dbReference type="NCBI Taxonomy" id="7375"/>
    <lineage>
        <taxon>Eukaryota</taxon>
        <taxon>Metazoa</taxon>
        <taxon>Ecdysozoa</taxon>
        <taxon>Arthropoda</taxon>
        <taxon>Hexapoda</taxon>
        <taxon>Insecta</taxon>
        <taxon>Pterygota</taxon>
        <taxon>Neoptera</taxon>
        <taxon>Endopterygota</taxon>
        <taxon>Diptera</taxon>
        <taxon>Brachycera</taxon>
        <taxon>Muscomorpha</taxon>
        <taxon>Oestroidea</taxon>
        <taxon>Calliphoridae</taxon>
        <taxon>Luciliinae</taxon>
        <taxon>Lucilia</taxon>
    </lineage>
</organism>
<protein>
    <submittedName>
        <fullName evidence="6">UPF0505 protein</fullName>
    </submittedName>
</protein>
<evidence type="ECO:0000256" key="5">
    <source>
        <dbReference type="ARBA" id="ARBA00022927"/>
    </source>
</evidence>
<evidence type="ECO:0000313" key="7">
    <source>
        <dbReference type="Proteomes" id="UP000037069"/>
    </source>
</evidence>
<comment type="caution">
    <text evidence="6">The sequence shown here is derived from an EMBL/GenBank/DDBJ whole genome shotgun (WGS) entry which is preliminary data.</text>
</comment>
<evidence type="ECO:0000313" key="6">
    <source>
        <dbReference type="EMBL" id="KNC24652.1"/>
    </source>
</evidence>
<reference evidence="6 7" key="1">
    <citation type="journal article" date="2015" name="Nat. Commun.">
        <title>Lucilia cuprina genome unlocks parasitic fly biology to underpin future interventions.</title>
        <authorList>
            <person name="Anstead C.A."/>
            <person name="Korhonen P.K."/>
            <person name="Young N.D."/>
            <person name="Hall R.S."/>
            <person name="Jex A.R."/>
            <person name="Murali S.C."/>
            <person name="Hughes D.S."/>
            <person name="Lee S.F."/>
            <person name="Perry T."/>
            <person name="Stroehlein A.J."/>
            <person name="Ansell B.R."/>
            <person name="Breugelmans B."/>
            <person name="Hofmann A."/>
            <person name="Qu J."/>
            <person name="Dugan S."/>
            <person name="Lee S.L."/>
            <person name="Chao H."/>
            <person name="Dinh H."/>
            <person name="Han Y."/>
            <person name="Doddapaneni H.V."/>
            <person name="Worley K.C."/>
            <person name="Muzny D.M."/>
            <person name="Ioannidis P."/>
            <person name="Waterhouse R.M."/>
            <person name="Zdobnov E.M."/>
            <person name="James P.J."/>
            <person name="Bagnall N.H."/>
            <person name="Kotze A.C."/>
            <person name="Gibbs R.A."/>
            <person name="Richards S."/>
            <person name="Batterham P."/>
            <person name="Gasser R.B."/>
        </authorList>
    </citation>
    <scope>NUCLEOTIDE SEQUENCE [LARGE SCALE GENOMIC DNA]</scope>
    <source>
        <strain evidence="6 7">LS</strain>
        <tissue evidence="6">Full body</tissue>
    </source>
</reference>
<dbReference type="OrthoDB" id="1734063at2759"/>
<dbReference type="OMA" id="RVEVCKN"/>
<keyword evidence="5" id="KW-0653">Protein transport</keyword>
<name>A0A0L0BX77_LUCCU</name>
<dbReference type="Proteomes" id="UP000037069">
    <property type="component" value="Unassembled WGS sequence"/>
</dbReference>
<comment type="subcellular location">
    <subcellularLocation>
        <location evidence="1">Endosome</location>
    </subcellularLocation>
</comment>
<evidence type="ECO:0000256" key="4">
    <source>
        <dbReference type="ARBA" id="ARBA00022753"/>
    </source>
</evidence>